<dbReference type="InterPro" id="IPR041711">
    <property type="entry name" value="Met-tRNA-FMT_N"/>
</dbReference>
<dbReference type="InterPro" id="IPR011034">
    <property type="entry name" value="Formyl_transferase-like_C_sf"/>
</dbReference>
<dbReference type="Pfam" id="PF02911">
    <property type="entry name" value="Formyl_trans_C"/>
    <property type="match status" value="1"/>
</dbReference>
<dbReference type="Gene3D" id="3.40.50.12230">
    <property type="match status" value="1"/>
</dbReference>
<dbReference type="InterPro" id="IPR044135">
    <property type="entry name" value="Met-tRNA-FMT_C"/>
</dbReference>
<keyword evidence="4" id="KW-0648">Protein biosynthesis</keyword>
<dbReference type="PANTHER" id="PTHR11138:SF5">
    <property type="entry name" value="METHIONYL-TRNA FORMYLTRANSFERASE, MITOCHONDRIAL"/>
    <property type="match status" value="1"/>
</dbReference>
<evidence type="ECO:0000313" key="7">
    <source>
        <dbReference type="EMBL" id="CAB4905833.1"/>
    </source>
</evidence>
<dbReference type="CDD" id="cd08704">
    <property type="entry name" value="Met_tRNA_FMT_C"/>
    <property type="match status" value="1"/>
</dbReference>
<keyword evidence="3" id="KW-0808">Transferase</keyword>
<dbReference type="PANTHER" id="PTHR11138">
    <property type="entry name" value="METHIONYL-TRNA FORMYLTRANSFERASE"/>
    <property type="match status" value="1"/>
</dbReference>
<dbReference type="GO" id="GO:0004479">
    <property type="term" value="F:methionyl-tRNA formyltransferase activity"/>
    <property type="evidence" value="ECO:0007669"/>
    <property type="project" value="UniProtKB-EC"/>
</dbReference>
<feature type="domain" description="Formyl transferase C-terminal" evidence="6">
    <location>
        <begin position="202"/>
        <end position="297"/>
    </location>
</feature>
<dbReference type="NCBIfam" id="TIGR00460">
    <property type="entry name" value="fmt"/>
    <property type="match status" value="1"/>
</dbReference>
<accession>A0A6J7GNP9</accession>
<evidence type="ECO:0000256" key="2">
    <source>
        <dbReference type="ARBA" id="ARBA00012261"/>
    </source>
</evidence>
<evidence type="ECO:0000256" key="1">
    <source>
        <dbReference type="ARBA" id="ARBA00010699"/>
    </source>
</evidence>
<dbReference type="SUPFAM" id="SSF50486">
    <property type="entry name" value="FMT C-terminal domain-like"/>
    <property type="match status" value="1"/>
</dbReference>
<dbReference type="InterPro" id="IPR005793">
    <property type="entry name" value="Formyl_trans_C"/>
</dbReference>
<evidence type="ECO:0000256" key="4">
    <source>
        <dbReference type="ARBA" id="ARBA00022917"/>
    </source>
</evidence>
<evidence type="ECO:0000259" key="5">
    <source>
        <dbReference type="Pfam" id="PF00551"/>
    </source>
</evidence>
<dbReference type="InterPro" id="IPR005794">
    <property type="entry name" value="Fmt"/>
</dbReference>
<organism evidence="7">
    <name type="scientific">freshwater metagenome</name>
    <dbReference type="NCBI Taxonomy" id="449393"/>
    <lineage>
        <taxon>unclassified sequences</taxon>
        <taxon>metagenomes</taxon>
        <taxon>ecological metagenomes</taxon>
    </lineage>
</organism>
<protein>
    <recommendedName>
        <fullName evidence="2">methionyl-tRNA formyltransferase</fullName>
        <ecNumber evidence="2">2.1.2.9</ecNumber>
    </recommendedName>
</protein>
<dbReference type="FunFam" id="3.40.50.12230:FF:000001">
    <property type="entry name" value="Methionyl-tRNA formyltransferase"/>
    <property type="match status" value="1"/>
</dbReference>
<dbReference type="Pfam" id="PF00551">
    <property type="entry name" value="Formyl_trans_N"/>
    <property type="match status" value="1"/>
</dbReference>
<feature type="domain" description="Formyl transferase N-terminal" evidence="5">
    <location>
        <begin position="1"/>
        <end position="176"/>
    </location>
</feature>
<dbReference type="InterPro" id="IPR036477">
    <property type="entry name" value="Formyl_transf_N_sf"/>
</dbReference>
<name>A0A6J7GNP9_9ZZZZ</name>
<dbReference type="AlphaFoldDB" id="A0A6J7GNP9"/>
<dbReference type="EC" id="2.1.2.9" evidence="2"/>
<reference evidence="7" key="1">
    <citation type="submission" date="2020-05" db="EMBL/GenBank/DDBJ databases">
        <authorList>
            <person name="Chiriac C."/>
            <person name="Salcher M."/>
            <person name="Ghai R."/>
            <person name="Kavagutti S V."/>
        </authorList>
    </citation>
    <scope>NUCLEOTIDE SEQUENCE</scope>
</reference>
<dbReference type="HAMAP" id="MF_00182">
    <property type="entry name" value="Formyl_trans"/>
    <property type="match status" value="1"/>
</dbReference>
<sequence length="306" mass="32617">MRLVFAGTPDVAVPSLEALHASKHEIAAVVTRPPAASGRGRSVSPSAVAARAIELGIPVITTNPRLPDFVDLLRELQPECCPVVAYGALLPREVLAVPPRGWINLHFSLLPAWRGAAPVQAAILHGDDVTGATTFLLDEGMDTGPTLGVVTESVAPLDTAGEVLRRLSVSGAELLVCTLDAWEHGGLDPRTQSGDGVSYAPKIAIDDARIDWTTTGLRVSRVVRACTPSPGAWTTFRNERMRLLPVAIDRELTLPPGVILVERTRVLVGTSTQAIELGEVVPTGKRQMPASDWARGVRIESGEFFV</sequence>
<dbReference type="SUPFAM" id="SSF53328">
    <property type="entry name" value="Formyltransferase"/>
    <property type="match status" value="1"/>
</dbReference>
<dbReference type="EMBL" id="CAFBMR010000009">
    <property type="protein sequence ID" value="CAB4905833.1"/>
    <property type="molecule type" value="Genomic_DNA"/>
</dbReference>
<dbReference type="InterPro" id="IPR002376">
    <property type="entry name" value="Formyl_transf_N"/>
</dbReference>
<proteinExistence type="inferred from homology"/>
<dbReference type="GO" id="GO:0005829">
    <property type="term" value="C:cytosol"/>
    <property type="evidence" value="ECO:0007669"/>
    <property type="project" value="TreeGrafter"/>
</dbReference>
<dbReference type="CDD" id="cd08646">
    <property type="entry name" value="FMT_core_Met-tRNA-FMT_N"/>
    <property type="match status" value="1"/>
</dbReference>
<evidence type="ECO:0000256" key="3">
    <source>
        <dbReference type="ARBA" id="ARBA00022679"/>
    </source>
</evidence>
<gene>
    <name evidence="7" type="ORF">UFOPK3610_00417</name>
</gene>
<comment type="similarity">
    <text evidence="1">Belongs to the Fmt family.</text>
</comment>
<evidence type="ECO:0000259" key="6">
    <source>
        <dbReference type="Pfam" id="PF02911"/>
    </source>
</evidence>